<dbReference type="GO" id="GO:0005524">
    <property type="term" value="F:ATP binding"/>
    <property type="evidence" value="ECO:0007669"/>
    <property type="project" value="UniProtKB-KW"/>
</dbReference>
<name>A0A410QFM2_9FIRM</name>
<dbReference type="Gene3D" id="1.10.730.10">
    <property type="entry name" value="Isoleucyl-tRNA Synthetase, Domain 1"/>
    <property type="match status" value="1"/>
</dbReference>
<dbReference type="OrthoDB" id="9810191at2"/>
<sequence length="254" mass="29303">MHGKDNIPFHTIILPALLSGLGINKFPGRIISSEYITLEGRKISTSNNWAVWVLDIIEKYNADSLRYFFIANSPQKRDADFSWREFIDRNNGELLGVYGNLVNRTLVFVKKYFENKIPDGKIDCHIKSRIELLYYEIGNLIENGNLKTAIDEIFDFIKSINKYFDEKSPWITINTDRAGCTNTIYNCLAAIINIANLLQPFLPFSSAKVKGWLNCDTETWKYINLKIGATIAKFDILFERLDKKEIEEELSKLN</sequence>
<dbReference type="InterPro" id="IPR014729">
    <property type="entry name" value="Rossmann-like_a/b/a_fold"/>
</dbReference>
<evidence type="ECO:0000313" key="11">
    <source>
        <dbReference type="Proteomes" id="UP000287969"/>
    </source>
</evidence>
<dbReference type="SUPFAM" id="SSF52374">
    <property type="entry name" value="Nucleotidylyl transferase"/>
    <property type="match status" value="1"/>
</dbReference>
<comment type="similarity">
    <text evidence="1">Belongs to the class-I aminoacyl-tRNA synthetase family. MetG type 1 subfamily.</text>
</comment>
<dbReference type="PANTHER" id="PTHR45765">
    <property type="entry name" value="METHIONINE--TRNA LIGASE"/>
    <property type="match status" value="1"/>
</dbReference>
<dbReference type="InterPro" id="IPR015413">
    <property type="entry name" value="Methionyl/Leucyl_tRNA_Synth"/>
</dbReference>
<protein>
    <recommendedName>
        <fullName evidence="12">Methionine--tRNA ligase</fullName>
    </recommendedName>
</protein>
<dbReference type="KEGG" id="spoa:EQM13_15545"/>
<keyword evidence="6 7" id="KW-0030">Aminoacyl-tRNA synthetase</keyword>
<gene>
    <name evidence="10" type="ORF">EQM13_15545</name>
</gene>
<dbReference type="SUPFAM" id="SSF47323">
    <property type="entry name" value="Anticodon-binding domain of a subclass of class I aminoacyl-tRNA synthetases"/>
    <property type="match status" value="1"/>
</dbReference>
<dbReference type="GO" id="GO:0004825">
    <property type="term" value="F:methionine-tRNA ligase activity"/>
    <property type="evidence" value="ECO:0007669"/>
    <property type="project" value="InterPro"/>
</dbReference>
<dbReference type="GO" id="GO:0005829">
    <property type="term" value="C:cytosol"/>
    <property type="evidence" value="ECO:0007669"/>
    <property type="project" value="TreeGrafter"/>
</dbReference>
<evidence type="ECO:0000256" key="3">
    <source>
        <dbReference type="ARBA" id="ARBA00022741"/>
    </source>
</evidence>
<evidence type="ECO:0000313" key="10">
    <source>
        <dbReference type="EMBL" id="QAT62882.1"/>
    </source>
</evidence>
<keyword evidence="5 7" id="KW-0648">Protein biosynthesis</keyword>
<dbReference type="Pfam" id="PF19303">
    <property type="entry name" value="Anticodon_3"/>
    <property type="match status" value="1"/>
</dbReference>
<evidence type="ECO:0000259" key="9">
    <source>
        <dbReference type="Pfam" id="PF19303"/>
    </source>
</evidence>
<keyword evidence="2 7" id="KW-0436">Ligase</keyword>
<dbReference type="InterPro" id="IPR023458">
    <property type="entry name" value="Met-tRNA_ligase_1"/>
</dbReference>
<keyword evidence="4 7" id="KW-0067">ATP-binding</keyword>
<dbReference type="GO" id="GO:0006431">
    <property type="term" value="P:methionyl-tRNA aminoacylation"/>
    <property type="evidence" value="ECO:0007669"/>
    <property type="project" value="TreeGrafter"/>
</dbReference>
<evidence type="ECO:0008006" key="12">
    <source>
        <dbReference type="Google" id="ProtNLM"/>
    </source>
</evidence>
<dbReference type="EMBL" id="CP035282">
    <property type="protein sequence ID" value="QAT62882.1"/>
    <property type="molecule type" value="Genomic_DNA"/>
</dbReference>
<reference evidence="11" key="1">
    <citation type="submission" date="2019-01" db="EMBL/GenBank/DDBJ databases">
        <title>Draft genomes of a novel of Sporanaerobacter strains.</title>
        <authorList>
            <person name="Ma S."/>
        </authorList>
    </citation>
    <scope>NUCLEOTIDE SEQUENCE [LARGE SCALE GENOMIC DNA]</scope>
    <source>
        <strain evidence="11">NJN-17</strain>
    </source>
</reference>
<dbReference type="Gene3D" id="3.40.50.620">
    <property type="entry name" value="HUPs"/>
    <property type="match status" value="1"/>
</dbReference>
<keyword evidence="11" id="KW-1185">Reference proteome</keyword>
<proteinExistence type="inferred from homology"/>
<feature type="domain" description="Methionyl-tRNA synthetase anticodon-binding" evidence="9">
    <location>
        <begin position="140"/>
        <end position="248"/>
    </location>
</feature>
<dbReference type="InterPro" id="IPR009080">
    <property type="entry name" value="tRNAsynth_Ia_anticodon-bd"/>
</dbReference>
<evidence type="ECO:0000256" key="7">
    <source>
        <dbReference type="RuleBase" id="RU363039"/>
    </source>
</evidence>
<dbReference type="InterPro" id="IPR041872">
    <property type="entry name" value="Anticodon_Met"/>
</dbReference>
<evidence type="ECO:0000256" key="1">
    <source>
        <dbReference type="ARBA" id="ARBA00008258"/>
    </source>
</evidence>
<accession>A0A410QFM2</accession>
<dbReference type="Proteomes" id="UP000287969">
    <property type="component" value="Chromosome"/>
</dbReference>
<dbReference type="Pfam" id="PF09334">
    <property type="entry name" value="tRNA-synt_1g"/>
    <property type="match status" value="1"/>
</dbReference>
<dbReference type="PANTHER" id="PTHR45765:SF1">
    <property type="entry name" value="METHIONINE--TRNA LIGASE, CYTOPLASMIC"/>
    <property type="match status" value="1"/>
</dbReference>
<evidence type="ECO:0000259" key="8">
    <source>
        <dbReference type="Pfam" id="PF09334"/>
    </source>
</evidence>
<dbReference type="CDD" id="cd07957">
    <property type="entry name" value="Anticodon_Ia_Met"/>
    <property type="match status" value="1"/>
</dbReference>
<evidence type="ECO:0000256" key="6">
    <source>
        <dbReference type="ARBA" id="ARBA00023146"/>
    </source>
</evidence>
<evidence type="ECO:0000256" key="4">
    <source>
        <dbReference type="ARBA" id="ARBA00022840"/>
    </source>
</evidence>
<evidence type="ECO:0000256" key="5">
    <source>
        <dbReference type="ARBA" id="ARBA00022917"/>
    </source>
</evidence>
<dbReference type="AlphaFoldDB" id="A0A410QFM2"/>
<organism evidence="10 11">
    <name type="scientific">Acidilutibacter cellobiosedens</name>
    <dbReference type="NCBI Taxonomy" id="2507161"/>
    <lineage>
        <taxon>Bacteria</taxon>
        <taxon>Bacillati</taxon>
        <taxon>Bacillota</taxon>
        <taxon>Tissierellia</taxon>
        <taxon>Tissierellales</taxon>
        <taxon>Acidilutibacteraceae</taxon>
        <taxon>Acidilutibacter</taxon>
    </lineage>
</organism>
<keyword evidence="3 7" id="KW-0547">Nucleotide-binding</keyword>
<evidence type="ECO:0000256" key="2">
    <source>
        <dbReference type="ARBA" id="ARBA00022598"/>
    </source>
</evidence>
<dbReference type="RefSeq" id="WP_128753149.1">
    <property type="nucleotide sequence ID" value="NZ_CP035282.1"/>
</dbReference>
<feature type="domain" description="Methionyl/Leucyl tRNA synthetase" evidence="8">
    <location>
        <begin position="3"/>
        <end position="106"/>
    </location>
</feature>